<dbReference type="EMBL" id="AAGGXD010000012">
    <property type="protein sequence ID" value="EBN8299714.1"/>
    <property type="molecule type" value="Genomic_DNA"/>
</dbReference>
<dbReference type="GO" id="GO:0003676">
    <property type="term" value="F:nucleic acid binding"/>
    <property type="evidence" value="ECO:0007669"/>
    <property type="project" value="InterPro"/>
</dbReference>
<dbReference type="Gene3D" id="3.40.1350.10">
    <property type="match status" value="1"/>
</dbReference>
<accession>A0A5T8WHJ1</accession>
<evidence type="ECO:0000313" key="1">
    <source>
        <dbReference type="EMBL" id="EBN8299714.1"/>
    </source>
</evidence>
<organism evidence="1">
    <name type="scientific">Salmonella enterica</name>
    <name type="common">Salmonella choleraesuis</name>
    <dbReference type="NCBI Taxonomy" id="28901"/>
    <lineage>
        <taxon>Bacteria</taxon>
        <taxon>Pseudomonadati</taxon>
        <taxon>Pseudomonadota</taxon>
        <taxon>Gammaproteobacteria</taxon>
        <taxon>Enterobacterales</taxon>
        <taxon>Enterobacteriaceae</taxon>
        <taxon>Salmonella</taxon>
    </lineage>
</organism>
<protein>
    <submittedName>
        <fullName evidence="1">VRR-NUC domain-containing protein</fullName>
    </submittedName>
</protein>
<sequence>MLRFTEEEFKQFTTSRIQKSGKRRKKEDAFLALASVKEPSPHAVALAALAKNPDLRKGNVEHFEQVIIFDYMERKYPDIYGLLHATPNGGLRAKATAGKMKAEGQKKGYPDLSLDMPRGIYHGMKMELKAPDGKGPTAEQIEWMNKLWREGYYVALAYGAEEAITALLEYANLDKGASIEHIMNGEKWFLMS</sequence>
<comment type="caution">
    <text evidence="1">The sequence shown here is derived from an EMBL/GenBank/DDBJ whole genome shotgun (WGS) entry which is preliminary data.</text>
</comment>
<dbReference type="AlphaFoldDB" id="A0A5T8WHJ1"/>
<gene>
    <name evidence="1" type="ORF">D1D77_08170</name>
</gene>
<reference evidence="1" key="1">
    <citation type="submission" date="2018-08" db="EMBL/GenBank/DDBJ databases">
        <authorList>
            <consortium name="PulseNet: The National Subtyping Network for Foodborne Disease Surveillance"/>
            <person name="Tarr C.L."/>
            <person name="Trees E."/>
            <person name="Katz L.S."/>
            <person name="Carleton-Romer H.A."/>
            <person name="Stroika S."/>
            <person name="Kucerova Z."/>
            <person name="Roache K.F."/>
            <person name="Sabol A.L."/>
            <person name="Besser J."/>
            <person name="Gerner-Smidt P."/>
        </authorList>
    </citation>
    <scope>NUCLEOTIDE SEQUENCE</scope>
    <source>
        <strain evidence="1">PNUSAS050161</strain>
    </source>
</reference>
<proteinExistence type="predicted"/>
<dbReference type="InterPro" id="IPR011856">
    <property type="entry name" value="tRNA_endonuc-like_dom_sf"/>
</dbReference>
<name>A0A5T8WHJ1_SALER</name>